<name>A0A2P5CLN7_PARAD</name>
<dbReference type="AlphaFoldDB" id="A0A2P5CLN7"/>
<evidence type="ECO:0000313" key="2">
    <source>
        <dbReference type="EMBL" id="PON61943.1"/>
    </source>
</evidence>
<dbReference type="Proteomes" id="UP000237105">
    <property type="component" value="Unassembled WGS sequence"/>
</dbReference>
<dbReference type="EMBL" id="JXTB01000117">
    <property type="protein sequence ID" value="PON61943.1"/>
    <property type="molecule type" value="Genomic_DNA"/>
</dbReference>
<dbReference type="OrthoDB" id="10332233at2759"/>
<evidence type="ECO:0000256" key="1">
    <source>
        <dbReference type="SAM" id="MobiDB-lite"/>
    </source>
</evidence>
<proteinExistence type="predicted"/>
<sequence>MGNSQTHSAPAPTPAPYYHPNNQGQYYYPPQTNMGYHYYGQAPTPPPQNRNPSQAAAMNCDEVAERYGGLVISEYGSNLKKPSQGWVSYNRTNY</sequence>
<reference evidence="3" key="1">
    <citation type="submission" date="2016-06" db="EMBL/GenBank/DDBJ databases">
        <title>Parallel loss of symbiosis genes in relatives of nitrogen-fixing non-legume Parasponia.</title>
        <authorList>
            <person name="Van Velzen R."/>
            <person name="Holmer R."/>
            <person name="Bu F."/>
            <person name="Rutten L."/>
            <person name="Van Zeijl A."/>
            <person name="Liu W."/>
            <person name="Santuari L."/>
            <person name="Cao Q."/>
            <person name="Sharma T."/>
            <person name="Shen D."/>
            <person name="Roswanjaya Y."/>
            <person name="Wardhani T."/>
            <person name="Kalhor M.S."/>
            <person name="Jansen J."/>
            <person name="Van den Hoogen J."/>
            <person name="Gungor B."/>
            <person name="Hartog M."/>
            <person name="Hontelez J."/>
            <person name="Verver J."/>
            <person name="Yang W.-C."/>
            <person name="Schijlen E."/>
            <person name="Repin R."/>
            <person name="Schilthuizen M."/>
            <person name="Schranz E."/>
            <person name="Heidstra R."/>
            <person name="Miyata K."/>
            <person name="Fedorova E."/>
            <person name="Kohlen W."/>
            <person name="Bisseling T."/>
            <person name="Smit S."/>
            <person name="Geurts R."/>
        </authorList>
    </citation>
    <scope>NUCLEOTIDE SEQUENCE [LARGE SCALE GENOMIC DNA]</scope>
    <source>
        <strain evidence="3">cv. WU1-14</strain>
    </source>
</reference>
<evidence type="ECO:0000313" key="3">
    <source>
        <dbReference type="Proteomes" id="UP000237105"/>
    </source>
</evidence>
<protein>
    <submittedName>
        <fullName evidence="2">Uncharacterized protein</fullName>
    </submittedName>
</protein>
<keyword evidence="3" id="KW-1185">Reference proteome</keyword>
<comment type="caution">
    <text evidence="2">The sequence shown here is derived from an EMBL/GenBank/DDBJ whole genome shotgun (WGS) entry which is preliminary data.</text>
</comment>
<organism evidence="2 3">
    <name type="scientific">Parasponia andersonii</name>
    <name type="common">Sponia andersonii</name>
    <dbReference type="NCBI Taxonomy" id="3476"/>
    <lineage>
        <taxon>Eukaryota</taxon>
        <taxon>Viridiplantae</taxon>
        <taxon>Streptophyta</taxon>
        <taxon>Embryophyta</taxon>
        <taxon>Tracheophyta</taxon>
        <taxon>Spermatophyta</taxon>
        <taxon>Magnoliopsida</taxon>
        <taxon>eudicotyledons</taxon>
        <taxon>Gunneridae</taxon>
        <taxon>Pentapetalae</taxon>
        <taxon>rosids</taxon>
        <taxon>fabids</taxon>
        <taxon>Rosales</taxon>
        <taxon>Cannabaceae</taxon>
        <taxon>Parasponia</taxon>
    </lineage>
</organism>
<feature type="compositionally biased region" description="Low complexity" evidence="1">
    <location>
        <begin position="1"/>
        <end position="10"/>
    </location>
</feature>
<accession>A0A2P5CLN7</accession>
<gene>
    <name evidence="2" type="ORF">PanWU01x14_141450</name>
</gene>
<feature type="region of interest" description="Disordered" evidence="1">
    <location>
        <begin position="1"/>
        <end position="26"/>
    </location>
</feature>